<dbReference type="EMBL" id="MK224498">
    <property type="protein sequence ID" value="QAU05125.1"/>
    <property type="molecule type" value="Genomic_DNA"/>
</dbReference>
<dbReference type="Proteomes" id="UP000289163">
    <property type="component" value="Segment"/>
</dbReference>
<name>A0A410T8G6_9CAUD</name>
<evidence type="ECO:0000313" key="1">
    <source>
        <dbReference type="EMBL" id="QAU05125.1"/>
    </source>
</evidence>
<protein>
    <submittedName>
        <fullName evidence="1">Uncharacterized protein</fullName>
    </submittedName>
</protein>
<keyword evidence="2" id="KW-1185">Reference proteome</keyword>
<accession>A0A410T8G6</accession>
<evidence type="ECO:0000313" key="2">
    <source>
        <dbReference type="Proteomes" id="UP000289163"/>
    </source>
</evidence>
<gene>
    <name evidence="1" type="ORF">Henu5_gp95</name>
</gene>
<proteinExistence type="predicted"/>
<reference evidence="1 2" key="1">
    <citation type="submission" date="2018-11" db="EMBL/GenBank/DDBJ databases">
        <authorList>
            <person name="Teng T."/>
        </authorList>
    </citation>
    <scope>NUCLEOTIDE SEQUENCE [LARGE SCALE GENOMIC DNA]</scope>
</reference>
<sequence>MIAVAGEVLLLEVAIGATEDVIRFFTVRFCAAVPLVVVNCSRRHSLHLDSGLLEGFFHGIKHCVVAADYQVAVDVSCGLHFLRQLHPQSRAAGLPYPPVMMWCVVDVLMRRMLISIKGEAMVPILNLGRVVTHEPRFKLVSHTPQSS</sequence>
<organism evidence="1 2">
    <name type="scientific">Pseudomonas phage Henu5</name>
    <dbReference type="NCBI Taxonomy" id="2499902"/>
    <lineage>
        <taxon>Viruses</taxon>
        <taxon>Duplodnaviria</taxon>
        <taxon>Heunggongvirae</taxon>
        <taxon>Uroviricota</taxon>
        <taxon>Caudoviricetes</taxon>
        <taxon>Vandenendeviridae</taxon>
        <taxon>Skurskavirinae</taxon>
        <taxon>Pakpunavirus</taxon>
        <taxon>Pakpunavirus Henu5</taxon>
    </lineage>
</organism>